<dbReference type="Gene3D" id="4.10.520.10">
    <property type="entry name" value="IHF-like DNA-binding proteins"/>
    <property type="match status" value="1"/>
</dbReference>
<gene>
    <name evidence="5" type="ORF">N47_J05070</name>
</gene>
<dbReference type="Pfam" id="PF00216">
    <property type="entry name" value="Bac_DNA_binding"/>
    <property type="match status" value="1"/>
</dbReference>
<dbReference type="SUPFAM" id="SSF47729">
    <property type="entry name" value="IHF-like DNA-binding proteins"/>
    <property type="match status" value="1"/>
</dbReference>
<dbReference type="SMART" id="SM00411">
    <property type="entry name" value="BHL"/>
    <property type="match status" value="1"/>
</dbReference>
<accession>E1YG32</accession>
<proteinExistence type="inferred from homology"/>
<name>E1YG32_9BACT</name>
<evidence type="ECO:0000256" key="2">
    <source>
        <dbReference type="ARBA" id="ARBA00023067"/>
    </source>
</evidence>
<keyword evidence="3 5" id="KW-0238">DNA-binding</keyword>
<comment type="similarity">
    <text evidence="1 4">Belongs to the bacterial histone-like protein family.</text>
</comment>
<dbReference type="PRINTS" id="PR01727">
    <property type="entry name" value="DNABINDINGHU"/>
</dbReference>
<dbReference type="EMBL" id="FR695872">
    <property type="protein sequence ID" value="CBX29526.1"/>
    <property type="molecule type" value="Genomic_DNA"/>
</dbReference>
<dbReference type="PANTHER" id="PTHR33175">
    <property type="entry name" value="DNA-BINDING PROTEIN HU"/>
    <property type="match status" value="1"/>
</dbReference>
<evidence type="ECO:0000256" key="1">
    <source>
        <dbReference type="ARBA" id="ARBA00010529"/>
    </source>
</evidence>
<dbReference type="InterPro" id="IPR020816">
    <property type="entry name" value="Histone-like_DNA-bd_CS"/>
</dbReference>
<organism evidence="5">
    <name type="scientific">uncultured Desulfobacterium sp</name>
    <dbReference type="NCBI Taxonomy" id="201089"/>
    <lineage>
        <taxon>Bacteria</taxon>
        <taxon>Pseudomonadati</taxon>
        <taxon>Thermodesulfobacteriota</taxon>
        <taxon>Desulfobacteria</taxon>
        <taxon>Desulfobacterales</taxon>
        <taxon>Desulfobacteriaceae</taxon>
        <taxon>Desulfobacterium</taxon>
        <taxon>environmental samples</taxon>
    </lineage>
</organism>
<evidence type="ECO:0000256" key="4">
    <source>
        <dbReference type="RuleBase" id="RU003939"/>
    </source>
</evidence>
<reference evidence="5" key="1">
    <citation type="journal article" date="2011" name="Environ. Microbiol.">
        <title>Genomic insights into the metabolic potential of the polycyclic aromatic hydrocarbon degrading sulfate-reducing Deltaproteobacterium N47.</title>
        <authorList>
            <person name="Bergmann F."/>
            <person name="Selesi D."/>
            <person name="Weinmaier T."/>
            <person name="Tischler P."/>
            <person name="Rattei T."/>
            <person name="Meckenstock R.U."/>
        </authorList>
    </citation>
    <scope>NUCLEOTIDE SEQUENCE</scope>
</reference>
<evidence type="ECO:0000313" key="5">
    <source>
        <dbReference type="EMBL" id="CBX29526.1"/>
    </source>
</evidence>
<dbReference type="GO" id="GO:0005829">
    <property type="term" value="C:cytosol"/>
    <property type="evidence" value="ECO:0007669"/>
    <property type="project" value="TreeGrafter"/>
</dbReference>
<dbReference type="InterPro" id="IPR010992">
    <property type="entry name" value="IHF-like_DNA-bd_dom_sf"/>
</dbReference>
<dbReference type="GO" id="GO:0030527">
    <property type="term" value="F:structural constituent of chromatin"/>
    <property type="evidence" value="ECO:0007669"/>
    <property type="project" value="InterPro"/>
</dbReference>
<dbReference type="GO" id="GO:0003677">
    <property type="term" value="F:DNA binding"/>
    <property type="evidence" value="ECO:0007669"/>
    <property type="project" value="UniProtKB-KW"/>
</dbReference>
<dbReference type="GO" id="GO:0030261">
    <property type="term" value="P:chromosome condensation"/>
    <property type="evidence" value="ECO:0007669"/>
    <property type="project" value="UniProtKB-KW"/>
</dbReference>
<protein>
    <submittedName>
        <fullName evidence="5">DNA-binding protein HU-beta</fullName>
    </submittedName>
</protein>
<keyword evidence="2" id="KW-0226">DNA condensation</keyword>
<dbReference type="InterPro" id="IPR000119">
    <property type="entry name" value="Hist_DNA-bd"/>
</dbReference>
<dbReference type="PANTHER" id="PTHR33175:SF3">
    <property type="entry name" value="DNA-BINDING PROTEIN HU-BETA"/>
    <property type="match status" value="1"/>
</dbReference>
<sequence>MRFFWHSPPILPKREKGELYMTKAELVDAIAADAKITKTAAVAALDSFTKNVTKALKSKDGKVTLVGFGTFSKAKRAARKGRNPQTGAEIKIKARNVVKFKAGKKLKESV</sequence>
<dbReference type="AlphaFoldDB" id="E1YG32"/>
<dbReference type="CDD" id="cd13831">
    <property type="entry name" value="HU"/>
    <property type="match status" value="1"/>
</dbReference>
<dbReference type="PROSITE" id="PS00045">
    <property type="entry name" value="HISTONE_LIKE"/>
    <property type="match status" value="1"/>
</dbReference>
<evidence type="ECO:0000256" key="3">
    <source>
        <dbReference type="ARBA" id="ARBA00023125"/>
    </source>
</evidence>